<organism evidence="3 4">
    <name type="scientific">Candidatus Dorea gallistercoris</name>
    <dbReference type="NCBI Taxonomy" id="2838542"/>
    <lineage>
        <taxon>Bacteria</taxon>
        <taxon>Bacillati</taxon>
        <taxon>Bacillota</taxon>
        <taxon>Clostridia</taxon>
        <taxon>Lachnospirales</taxon>
        <taxon>Lachnospiraceae</taxon>
        <taxon>Dorea</taxon>
    </lineage>
</organism>
<accession>A0A9D1RAU4</accession>
<comment type="caution">
    <text evidence="3">The sequence shown here is derived from an EMBL/GenBank/DDBJ whole genome shotgun (WGS) entry which is preliminary data.</text>
</comment>
<feature type="transmembrane region" description="Helical" evidence="1">
    <location>
        <begin position="151"/>
        <end position="171"/>
    </location>
</feature>
<dbReference type="Proteomes" id="UP000824263">
    <property type="component" value="Unassembled WGS sequence"/>
</dbReference>
<dbReference type="InterPro" id="IPR021997">
    <property type="entry name" value="SporV_AA"/>
</dbReference>
<evidence type="ECO:0000259" key="2">
    <source>
        <dbReference type="Pfam" id="PF12164"/>
    </source>
</evidence>
<dbReference type="AlphaFoldDB" id="A0A9D1RAU4"/>
<feature type="transmembrane region" description="Helical" evidence="1">
    <location>
        <begin position="106"/>
        <end position="127"/>
    </location>
</feature>
<feature type="domain" description="Stage V sporulation protein AA" evidence="2">
    <location>
        <begin position="7"/>
        <end position="97"/>
    </location>
</feature>
<reference evidence="3" key="1">
    <citation type="journal article" date="2021" name="PeerJ">
        <title>Extensive microbial diversity within the chicken gut microbiome revealed by metagenomics and culture.</title>
        <authorList>
            <person name="Gilroy R."/>
            <person name="Ravi A."/>
            <person name="Getino M."/>
            <person name="Pursley I."/>
            <person name="Horton D.L."/>
            <person name="Alikhan N.F."/>
            <person name="Baker D."/>
            <person name="Gharbi K."/>
            <person name="Hall N."/>
            <person name="Watson M."/>
            <person name="Adriaenssens E.M."/>
            <person name="Foster-Nyarko E."/>
            <person name="Jarju S."/>
            <person name="Secka A."/>
            <person name="Antonio M."/>
            <person name="Oren A."/>
            <person name="Chaudhuri R.R."/>
            <person name="La Ragione R."/>
            <person name="Hildebrand F."/>
            <person name="Pallen M.J."/>
        </authorList>
    </citation>
    <scope>NUCLEOTIDE SEQUENCE</scope>
    <source>
        <strain evidence="3">ChiSxjej1B13-11762</strain>
    </source>
</reference>
<reference evidence="3" key="2">
    <citation type="submission" date="2021-04" db="EMBL/GenBank/DDBJ databases">
        <authorList>
            <person name="Gilroy R."/>
        </authorList>
    </citation>
    <scope>NUCLEOTIDE SEQUENCE</scope>
    <source>
        <strain evidence="3">ChiSxjej1B13-11762</strain>
    </source>
</reference>
<evidence type="ECO:0000313" key="4">
    <source>
        <dbReference type="Proteomes" id="UP000824263"/>
    </source>
</evidence>
<keyword evidence="1" id="KW-0812">Transmembrane</keyword>
<protein>
    <submittedName>
        <fullName evidence="3">Stage V sporulation protein AA</fullName>
    </submittedName>
</protein>
<name>A0A9D1RAU4_9FIRM</name>
<dbReference type="Pfam" id="PF12164">
    <property type="entry name" value="SporV_AA"/>
    <property type="match status" value="1"/>
</dbReference>
<evidence type="ECO:0000313" key="3">
    <source>
        <dbReference type="EMBL" id="HIW84167.1"/>
    </source>
</evidence>
<dbReference type="Gene3D" id="2.60.480.10">
    <property type="entry name" value="eubacterium ventriosum atcc domain"/>
    <property type="match status" value="1"/>
</dbReference>
<sequence>MAGNERETVYIKADRNVEVSRPQVTLGDVLQIECTNPRLLAQIKRLSLLRFPDSQDKRQCRTAVSILKVVSCIHSRFPEAEVQNMGEMDFIVTYEKQKDTGGFLHVLKIALVTLISFAGAAFSIMAFNNDVDVTKLFGQVYELVTGTRNDGFTILELTYCIGLAIGILVFFNHFGKKRFSVDPTPMEVEMRLYENDIQTTLIENYSRKGKELDVDGNMGGTDTSGGHRT</sequence>
<evidence type="ECO:0000256" key="1">
    <source>
        <dbReference type="SAM" id="Phobius"/>
    </source>
</evidence>
<gene>
    <name evidence="3" type="ORF">H9873_07590</name>
</gene>
<proteinExistence type="predicted"/>
<dbReference type="InterPro" id="IPR038548">
    <property type="entry name" value="SporV_AA_N_sf"/>
</dbReference>
<dbReference type="EMBL" id="DXGF01000137">
    <property type="protein sequence ID" value="HIW84167.1"/>
    <property type="molecule type" value="Genomic_DNA"/>
</dbReference>
<keyword evidence="1" id="KW-1133">Transmembrane helix</keyword>
<keyword evidence="1" id="KW-0472">Membrane</keyword>